<dbReference type="CDD" id="cd14081">
    <property type="entry name" value="STKc_BRSK1_2"/>
    <property type="match status" value="1"/>
</dbReference>
<dbReference type="Pfam" id="PF16797">
    <property type="entry name" value="Fungal_KA1"/>
    <property type="match status" value="1"/>
</dbReference>
<dbReference type="InterPro" id="IPR043024">
    <property type="entry name" value="KA1_sf_fungal"/>
</dbReference>
<comment type="caution">
    <text evidence="15">The sequence shown here is derived from an EMBL/GenBank/DDBJ whole genome shotgun (WGS) entry which is preliminary data.</text>
</comment>
<dbReference type="InterPro" id="IPR011009">
    <property type="entry name" value="Kinase-like_dom_sf"/>
</dbReference>
<dbReference type="InterPro" id="IPR008271">
    <property type="entry name" value="Ser/Thr_kinase_AS"/>
</dbReference>
<feature type="compositionally biased region" description="Polar residues" evidence="13">
    <location>
        <begin position="889"/>
        <end position="898"/>
    </location>
</feature>
<dbReference type="OrthoDB" id="504170at2759"/>
<dbReference type="PROSITE" id="PS00108">
    <property type="entry name" value="PROTEIN_KINASE_ST"/>
    <property type="match status" value="1"/>
</dbReference>
<feature type="compositionally biased region" description="Pro residues" evidence="13">
    <location>
        <begin position="1017"/>
        <end position="1027"/>
    </location>
</feature>
<dbReference type="GO" id="GO:0005935">
    <property type="term" value="C:cellular bud neck"/>
    <property type="evidence" value="ECO:0007669"/>
    <property type="project" value="UniProtKB-SubCell"/>
</dbReference>
<feature type="region of interest" description="Disordered" evidence="13">
    <location>
        <begin position="1"/>
        <end position="85"/>
    </location>
</feature>
<evidence type="ECO:0000256" key="3">
    <source>
        <dbReference type="ARBA" id="ARBA00012513"/>
    </source>
</evidence>
<dbReference type="GO" id="GO:0005524">
    <property type="term" value="F:ATP binding"/>
    <property type="evidence" value="ECO:0007669"/>
    <property type="project" value="UniProtKB-UniRule"/>
</dbReference>
<keyword evidence="16" id="KW-1185">Reference proteome</keyword>
<evidence type="ECO:0000256" key="1">
    <source>
        <dbReference type="ARBA" id="ARBA00004266"/>
    </source>
</evidence>
<dbReference type="InterPro" id="IPR031850">
    <property type="entry name" value="Fungal_KA1_dom"/>
</dbReference>
<feature type="compositionally biased region" description="Basic and acidic residues" evidence="13">
    <location>
        <begin position="978"/>
        <end position="1000"/>
    </location>
</feature>
<evidence type="ECO:0000313" key="15">
    <source>
        <dbReference type="EMBL" id="KAH0543214.1"/>
    </source>
</evidence>
<keyword evidence="6" id="KW-0808">Transferase</keyword>
<feature type="compositionally biased region" description="Polar residues" evidence="13">
    <location>
        <begin position="52"/>
        <end position="63"/>
    </location>
</feature>
<dbReference type="GO" id="GO:0004674">
    <property type="term" value="F:protein serine/threonine kinase activity"/>
    <property type="evidence" value="ECO:0007669"/>
    <property type="project" value="UniProtKB-KW"/>
</dbReference>
<feature type="compositionally biased region" description="Polar residues" evidence="13">
    <location>
        <begin position="534"/>
        <end position="543"/>
    </location>
</feature>
<protein>
    <recommendedName>
        <fullName evidence="3">non-specific serine/threonine protein kinase</fullName>
        <ecNumber evidence="3">2.7.11.1</ecNumber>
    </recommendedName>
</protein>
<dbReference type="FunFam" id="1.10.510.10:FF:000394">
    <property type="entry name" value="Serine/threonine-protein kinase HSL1"/>
    <property type="match status" value="1"/>
</dbReference>
<dbReference type="Gene3D" id="3.30.310.220">
    <property type="entry name" value="Fungal kinase associated-1 domain"/>
    <property type="match status" value="1"/>
</dbReference>
<dbReference type="EC" id="2.7.11.1" evidence="3"/>
<dbReference type="PROSITE" id="PS50011">
    <property type="entry name" value="PROTEIN_KINASE_DOM"/>
    <property type="match status" value="1"/>
</dbReference>
<sequence length="1257" mass="140550">MKIGSSSPVSNMQDASSKLQANGDNSLPSRTQVVNPQPQTVANGCKQESNRDSQISTISNASNKSRRKTHVGPWRLGRTLGRGSSGRVRLAKHEITGQYAAVKIVSKSNPGIPLSSSITTRLDKELPPSDGERRLPFGIEREVVIMKLIEHPNVLRLYDVWENRGELYLVLEFVEGGELFNYIVQRGRLPEHEAVEYFRQILSGLSYCHRFSICHRDLKPENLLLNKERDTIKIADFGMAAMQPAGSLLSTFCGSPHYASPEILQAKSYRGDKTDIWSCGIILFVLLCGRLPFDEESVHYLRQKVIEGRYMMPTGLSEEAKDLIFWMLQKDPEVRIGMDQIWDHPLMHKYEVVGGITNGRNLNMDRWGGAPPPPTPEQVGRPVRRRRDIDGEILRNLRTLWHGEDEETVIERLLSREPNQEKVFYCLLMKYRNDHLENYQGHGLEHSASDYHHKPPSPHKIPARQSHSQGHGHTRNRSQFSILSEHDPCARQSYYQDTVASETVESYDPFRPSLNPITDAKAEYANVTVLRGQPSATSRQRPSSIRHPVSSRVTALQQGNRLGSSWSIASSGGHSRRHISARLYDSRGSLASSSHRGSSPIVIRPSDHHKRNINFPHVSKISAASPLYRRRSKAQKLISPDNEYVAEGSPAPDVIPIPKVAQKNGSNAAPGPGEGGRTVSHLWREEARLVSNELEKFCDEVFNRDEMFNRSSIASTAHTGNTSRLTLANESSPVSSFTSREEPLSINPKPARKRDGASLETRPLPPVPPLITVEGSESTGYKDHVFGNQQQRPAKLGPNGYLEDVIAHLDKLIQPGGAFQVGRDGRRIVSATPDCRSPDGAGYLPAISEEGRYSDADEFQVLLHQGHTNCRSASAPLRDGPSMHGGNGENSAKSSAPTTRDRRSTIRMVGRDSPGPNPVEPLNIRKKNALCPDVDVGAGQGVRATKWQRLAEPDVYKLNITHRLARLPSENLNNLDNRTAKDGGNLRKRGSKMETSEGRVKGWFKRGTSNGDDEIRPLPPPKDNWPLPPMLDGEALKLEAPVMKQLAPKTEKRYLHNHNPSWGGTKGFFKMFRRGARKRNAEMVFGDEFDDTDSIGTSVNDDDRQLGPNLGFTGNPSAQPLQQNWFARIFHIKPASKIVCFSVNKRKARKEIVTVLRDWKRYGLRDVVVDKVRNVVHGRVDAANFLRIKEVHFVVDVITVVDHSQQRSQLSMARFTQEKGAASSLNRVVDTLETILEGKGVLVKDEKKRRLMMKMLS</sequence>
<feature type="compositionally biased region" description="Polar residues" evidence="13">
    <location>
        <begin position="1"/>
        <end position="42"/>
    </location>
</feature>
<feature type="region of interest" description="Disordered" evidence="13">
    <location>
        <begin position="532"/>
        <end position="557"/>
    </location>
</feature>
<dbReference type="SMART" id="SM00220">
    <property type="entry name" value="S_TKc"/>
    <property type="match status" value="1"/>
</dbReference>
<evidence type="ECO:0000256" key="5">
    <source>
        <dbReference type="ARBA" id="ARBA00022553"/>
    </source>
</evidence>
<feature type="compositionally biased region" description="Low complexity" evidence="13">
    <location>
        <begin position="588"/>
        <end position="599"/>
    </location>
</feature>
<dbReference type="InterPro" id="IPR017441">
    <property type="entry name" value="Protein_kinase_ATP_BS"/>
</dbReference>
<keyword evidence="4" id="KW-0723">Serine/threonine-protein kinase</keyword>
<evidence type="ECO:0000313" key="16">
    <source>
        <dbReference type="Proteomes" id="UP000698800"/>
    </source>
</evidence>
<evidence type="ECO:0000256" key="6">
    <source>
        <dbReference type="ARBA" id="ARBA00022679"/>
    </source>
</evidence>
<proteinExistence type="inferred from homology"/>
<feature type="region of interest" description="Disordered" evidence="13">
    <location>
        <begin position="445"/>
        <end position="476"/>
    </location>
</feature>
<dbReference type="EMBL" id="JAGHQL010000037">
    <property type="protein sequence ID" value="KAH0543214.1"/>
    <property type="molecule type" value="Genomic_DNA"/>
</dbReference>
<reference evidence="15" key="1">
    <citation type="submission" date="2021-03" db="EMBL/GenBank/DDBJ databases">
        <title>Comparative genomics and phylogenomic investigation of the class Geoglossomycetes provide insights into ecological specialization and systematics.</title>
        <authorList>
            <person name="Melie T."/>
            <person name="Pirro S."/>
            <person name="Miller A.N."/>
            <person name="Quandt A."/>
        </authorList>
    </citation>
    <scope>NUCLEOTIDE SEQUENCE</scope>
    <source>
        <strain evidence="15">GBOQ0MN5Z8</strain>
    </source>
</reference>
<feature type="region of interest" description="Disordered" evidence="13">
    <location>
        <begin position="724"/>
        <end position="775"/>
    </location>
</feature>
<evidence type="ECO:0000256" key="13">
    <source>
        <dbReference type="SAM" id="MobiDB-lite"/>
    </source>
</evidence>
<dbReference type="GO" id="GO:0005940">
    <property type="term" value="C:septin ring"/>
    <property type="evidence" value="ECO:0007669"/>
    <property type="project" value="UniProtKB-ARBA"/>
</dbReference>
<evidence type="ECO:0000256" key="12">
    <source>
        <dbReference type="PROSITE-ProRule" id="PRU10141"/>
    </source>
</evidence>
<feature type="region of interest" description="Disordered" evidence="13">
    <location>
        <begin position="871"/>
        <end position="923"/>
    </location>
</feature>
<feature type="domain" description="Protein kinase" evidence="14">
    <location>
        <begin position="74"/>
        <end position="347"/>
    </location>
</feature>
<feature type="region of interest" description="Disordered" evidence="13">
    <location>
        <begin position="639"/>
        <end position="678"/>
    </location>
</feature>
<keyword evidence="7 12" id="KW-0547">Nucleotide-binding</keyword>
<comment type="catalytic activity">
    <reaction evidence="10">
        <text>L-threonyl-[protein] + ATP = O-phospho-L-threonyl-[protein] + ADP + H(+)</text>
        <dbReference type="Rhea" id="RHEA:46608"/>
        <dbReference type="Rhea" id="RHEA-COMP:11060"/>
        <dbReference type="Rhea" id="RHEA-COMP:11605"/>
        <dbReference type="ChEBI" id="CHEBI:15378"/>
        <dbReference type="ChEBI" id="CHEBI:30013"/>
        <dbReference type="ChEBI" id="CHEBI:30616"/>
        <dbReference type="ChEBI" id="CHEBI:61977"/>
        <dbReference type="ChEBI" id="CHEBI:456216"/>
        <dbReference type="EC" id="2.7.11.1"/>
    </reaction>
</comment>
<dbReference type="GO" id="GO:0035556">
    <property type="term" value="P:intracellular signal transduction"/>
    <property type="evidence" value="ECO:0007669"/>
    <property type="project" value="TreeGrafter"/>
</dbReference>
<dbReference type="SUPFAM" id="SSF56112">
    <property type="entry name" value="Protein kinase-like (PK-like)"/>
    <property type="match status" value="1"/>
</dbReference>
<feature type="region of interest" description="Disordered" evidence="13">
    <location>
        <begin position="974"/>
        <end position="1027"/>
    </location>
</feature>
<organism evidence="15 16">
    <name type="scientific">Glutinoglossum americanum</name>
    <dbReference type="NCBI Taxonomy" id="1670608"/>
    <lineage>
        <taxon>Eukaryota</taxon>
        <taxon>Fungi</taxon>
        <taxon>Dikarya</taxon>
        <taxon>Ascomycota</taxon>
        <taxon>Pezizomycotina</taxon>
        <taxon>Geoglossomycetes</taxon>
        <taxon>Geoglossales</taxon>
        <taxon>Geoglossaceae</taxon>
        <taxon>Glutinoglossum</taxon>
    </lineage>
</organism>
<comment type="catalytic activity">
    <reaction evidence="11">
        <text>L-seryl-[protein] + ATP = O-phospho-L-seryl-[protein] + ADP + H(+)</text>
        <dbReference type="Rhea" id="RHEA:17989"/>
        <dbReference type="Rhea" id="RHEA-COMP:9863"/>
        <dbReference type="Rhea" id="RHEA-COMP:11604"/>
        <dbReference type="ChEBI" id="CHEBI:15378"/>
        <dbReference type="ChEBI" id="CHEBI:29999"/>
        <dbReference type="ChEBI" id="CHEBI:30616"/>
        <dbReference type="ChEBI" id="CHEBI:83421"/>
        <dbReference type="ChEBI" id="CHEBI:456216"/>
        <dbReference type="EC" id="2.7.11.1"/>
    </reaction>
</comment>
<gene>
    <name evidence="15" type="ORF">FGG08_002475</name>
</gene>
<feature type="compositionally biased region" description="Polar residues" evidence="13">
    <location>
        <begin position="724"/>
        <end position="738"/>
    </location>
</feature>
<evidence type="ECO:0000256" key="10">
    <source>
        <dbReference type="ARBA" id="ARBA00047899"/>
    </source>
</evidence>
<evidence type="ECO:0000259" key="14">
    <source>
        <dbReference type="PROSITE" id="PS50011"/>
    </source>
</evidence>
<dbReference type="Gene3D" id="1.10.510.10">
    <property type="entry name" value="Transferase(Phosphotransferase) domain 1"/>
    <property type="match status" value="1"/>
</dbReference>
<evidence type="ECO:0000256" key="11">
    <source>
        <dbReference type="ARBA" id="ARBA00048679"/>
    </source>
</evidence>
<dbReference type="Proteomes" id="UP000698800">
    <property type="component" value="Unassembled WGS sequence"/>
</dbReference>
<feature type="region of interest" description="Disordered" evidence="13">
    <location>
        <begin position="588"/>
        <end position="611"/>
    </location>
</feature>
<evidence type="ECO:0000256" key="2">
    <source>
        <dbReference type="ARBA" id="ARBA00010791"/>
    </source>
</evidence>
<keyword evidence="5" id="KW-0597">Phosphoprotein</keyword>
<comment type="similarity">
    <text evidence="2">Belongs to the protein kinase superfamily. CAMK Ser/Thr protein kinase family. NIM1 subfamily.</text>
</comment>
<feature type="binding site" evidence="12">
    <location>
        <position position="103"/>
    </location>
    <ligand>
        <name>ATP</name>
        <dbReference type="ChEBI" id="CHEBI:30616"/>
    </ligand>
</feature>
<dbReference type="AlphaFoldDB" id="A0A9P8KZ59"/>
<keyword evidence="8" id="KW-0418">Kinase</keyword>
<accession>A0A9P8KZ59</accession>
<dbReference type="PANTHER" id="PTHR24346">
    <property type="entry name" value="MAP/MICROTUBULE AFFINITY-REGULATING KINASE"/>
    <property type="match status" value="1"/>
</dbReference>
<dbReference type="Pfam" id="PF00069">
    <property type="entry name" value="Pkinase"/>
    <property type="match status" value="1"/>
</dbReference>
<evidence type="ECO:0000256" key="4">
    <source>
        <dbReference type="ARBA" id="ARBA00022527"/>
    </source>
</evidence>
<dbReference type="InterPro" id="IPR000719">
    <property type="entry name" value="Prot_kinase_dom"/>
</dbReference>
<evidence type="ECO:0000256" key="7">
    <source>
        <dbReference type="ARBA" id="ARBA00022741"/>
    </source>
</evidence>
<comment type="subcellular location">
    <subcellularLocation>
        <location evidence="1">Bud neck</location>
    </subcellularLocation>
</comment>
<dbReference type="PROSITE" id="PS00107">
    <property type="entry name" value="PROTEIN_KINASE_ATP"/>
    <property type="match status" value="1"/>
</dbReference>
<evidence type="ECO:0000256" key="8">
    <source>
        <dbReference type="ARBA" id="ARBA00022777"/>
    </source>
</evidence>
<feature type="compositionally biased region" description="Low complexity" evidence="13">
    <location>
        <begin position="75"/>
        <end position="85"/>
    </location>
</feature>
<evidence type="ECO:0000256" key="9">
    <source>
        <dbReference type="ARBA" id="ARBA00022840"/>
    </source>
</evidence>
<keyword evidence="9 12" id="KW-0067">ATP-binding</keyword>
<name>A0A9P8KZ59_9PEZI</name>
<dbReference type="PANTHER" id="PTHR24346:SF110">
    <property type="entry name" value="NON-SPECIFIC SERINE_THREONINE PROTEIN KINASE"/>
    <property type="match status" value="1"/>
</dbReference>